<keyword evidence="2 4" id="KW-0547">Nucleotide-binding</keyword>
<keyword evidence="5" id="KW-0479">Metal-binding</keyword>
<dbReference type="AlphaFoldDB" id="A0A419V3C2"/>
<proteinExistence type="inferred from homology"/>
<dbReference type="EMBL" id="RAPK01000009">
    <property type="protein sequence ID" value="RKD72998.1"/>
    <property type="molecule type" value="Genomic_DNA"/>
</dbReference>
<comment type="catalytic activity">
    <reaction evidence="5">
        <text>(6S)-5-formyl-5,6,7,8-tetrahydrofolate + ATP = (6R)-5,10-methenyltetrahydrofolate + ADP + phosphate</text>
        <dbReference type="Rhea" id="RHEA:10488"/>
        <dbReference type="ChEBI" id="CHEBI:30616"/>
        <dbReference type="ChEBI" id="CHEBI:43474"/>
        <dbReference type="ChEBI" id="CHEBI:57455"/>
        <dbReference type="ChEBI" id="CHEBI:57457"/>
        <dbReference type="ChEBI" id="CHEBI:456216"/>
        <dbReference type="EC" id="6.3.3.2"/>
    </reaction>
</comment>
<dbReference type="EC" id="6.3.3.2" evidence="5"/>
<accession>A0A419V3C2</accession>
<keyword evidence="6" id="KW-0436">Ligase</keyword>
<dbReference type="InterPro" id="IPR037171">
    <property type="entry name" value="NagB/RpiA_transferase-like"/>
</dbReference>
<dbReference type="NCBIfam" id="TIGR02727">
    <property type="entry name" value="MTHFS_bact"/>
    <property type="match status" value="1"/>
</dbReference>
<gene>
    <name evidence="6" type="ORF">ATL39_2196</name>
</gene>
<name>A0A419V3C2_9BACL</name>
<dbReference type="Gene3D" id="3.40.50.10420">
    <property type="entry name" value="NagB/RpiA/CoA transferase-like"/>
    <property type="match status" value="1"/>
</dbReference>
<evidence type="ECO:0000256" key="2">
    <source>
        <dbReference type="ARBA" id="ARBA00022741"/>
    </source>
</evidence>
<dbReference type="PANTHER" id="PTHR23407:SF1">
    <property type="entry name" value="5-FORMYLTETRAHYDROFOLATE CYCLO-LIGASE"/>
    <property type="match status" value="1"/>
</dbReference>
<dbReference type="SUPFAM" id="SSF100950">
    <property type="entry name" value="NagB/RpiA/CoA transferase-like"/>
    <property type="match status" value="1"/>
</dbReference>
<evidence type="ECO:0000256" key="3">
    <source>
        <dbReference type="ARBA" id="ARBA00022840"/>
    </source>
</evidence>
<sequence length="187" mass="21900">MNDKRKLREQIYQHSKSLTPVLHHTMQSYVYEHLFASDMWKKSDRVAVTLSTGREIDTMPLIEKAWEEQKQIAVPKVDPMQRSLHFYSMDSMHELEEGFAGIMEPQTHNKQEWDKNKFDMVIVPGMVFDREGYRIGFGGGYYDRFLEDCRACTCSLAFSYQLIERVPREAHDIPVQAVVTEEGVIYI</sequence>
<evidence type="ECO:0000313" key="6">
    <source>
        <dbReference type="EMBL" id="RKD72998.1"/>
    </source>
</evidence>
<keyword evidence="3 4" id="KW-0067">ATP-binding</keyword>
<feature type="binding site" evidence="4">
    <location>
        <begin position="134"/>
        <end position="142"/>
    </location>
    <ligand>
        <name>ATP</name>
        <dbReference type="ChEBI" id="CHEBI:30616"/>
    </ligand>
</feature>
<protein>
    <recommendedName>
        <fullName evidence="5">5-formyltetrahydrofolate cyclo-ligase</fullName>
        <ecNumber evidence="5">6.3.3.2</ecNumber>
    </recommendedName>
</protein>
<feature type="binding site" evidence="4">
    <location>
        <position position="50"/>
    </location>
    <ligand>
        <name>substrate</name>
    </ligand>
</feature>
<reference evidence="6 7" key="1">
    <citation type="submission" date="2018-09" db="EMBL/GenBank/DDBJ databases">
        <title>Genomic Encyclopedia of Archaeal and Bacterial Type Strains, Phase II (KMG-II): from individual species to whole genera.</title>
        <authorList>
            <person name="Goeker M."/>
        </authorList>
    </citation>
    <scope>NUCLEOTIDE SEQUENCE [LARGE SCALE GENOMIC DNA]</scope>
    <source>
        <strain evidence="6 7">DSM 17008</strain>
    </source>
</reference>
<comment type="cofactor">
    <cofactor evidence="5">
        <name>Mg(2+)</name>
        <dbReference type="ChEBI" id="CHEBI:18420"/>
    </cofactor>
</comment>
<evidence type="ECO:0000313" key="7">
    <source>
        <dbReference type="Proteomes" id="UP000285120"/>
    </source>
</evidence>
<evidence type="ECO:0000256" key="1">
    <source>
        <dbReference type="ARBA" id="ARBA00010638"/>
    </source>
</evidence>
<dbReference type="Pfam" id="PF01812">
    <property type="entry name" value="5-FTHF_cyc-lig"/>
    <property type="match status" value="1"/>
</dbReference>
<dbReference type="GO" id="GO:0005524">
    <property type="term" value="F:ATP binding"/>
    <property type="evidence" value="ECO:0007669"/>
    <property type="project" value="UniProtKB-KW"/>
</dbReference>
<comment type="similarity">
    <text evidence="1 5">Belongs to the 5-formyltetrahydrofolate cyclo-ligase family.</text>
</comment>
<dbReference type="PANTHER" id="PTHR23407">
    <property type="entry name" value="ATPASE INHIBITOR/5-FORMYLTETRAHYDROFOLATE CYCLO-LIGASE"/>
    <property type="match status" value="1"/>
</dbReference>
<dbReference type="GO" id="GO:0030272">
    <property type="term" value="F:5-formyltetrahydrofolate cyclo-ligase activity"/>
    <property type="evidence" value="ECO:0007669"/>
    <property type="project" value="UniProtKB-EC"/>
</dbReference>
<dbReference type="PIRSF" id="PIRSF006806">
    <property type="entry name" value="FTHF_cligase"/>
    <property type="match status" value="1"/>
</dbReference>
<evidence type="ECO:0000256" key="4">
    <source>
        <dbReference type="PIRSR" id="PIRSR006806-1"/>
    </source>
</evidence>
<organism evidence="6 7">
    <name type="scientific">Sinobaca qinghaiensis</name>
    <dbReference type="NCBI Taxonomy" id="342944"/>
    <lineage>
        <taxon>Bacteria</taxon>
        <taxon>Bacillati</taxon>
        <taxon>Bacillota</taxon>
        <taxon>Bacilli</taxon>
        <taxon>Bacillales</taxon>
        <taxon>Sporolactobacillaceae</taxon>
        <taxon>Sinobaca</taxon>
    </lineage>
</organism>
<evidence type="ECO:0000256" key="5">
    <source>
        <dbReference type="RuleBase" id="RU361279"/>
    </source>
</evidence>
<dbReference type="GO" id="GO:0046872">
    <property type="term" value="F:metal ion binding"/>
    <property type="evidence" value="ECO:0007669"/>
    <property type="project" value="UniProtKB-KW"/>
</dbReference>
<feature type="binding site" evidence="4">
    <location>
        <position position="55"/>
    </location>
    <ligand>
        <name>substrate</name>
    </ligand>
</feature>
<dbReference type="Proteomes" id="UP000285120">
    <property type="component" value="Unassembled WGS sequence"/>
</dbReference>
<comment type="caution">
    <text evidence="6">The sequence shown here is derived from an EMBL/GenBank/DDBJ whole genome shotgun (WGS) entry which is preliminary data.</text>
</comment>
<dbReference type="InterPro" id="IPR024185">
    <property type="entry name" value="FTHF_cligase-like_sf"/>
</dbReference>
<keyword evidence="7" id="KW-1185">Reference proteome</keyword>
<feature type="binding site" evidence="4">
    <location>
        <begin position="4"/>
        <end position="8"/>
    </location>
    <ligand>
        <name>ATP</name>
        <dbReference type="ChEBI" id="CHEBI:30616"/>
    </ligand>
</feature>
<dbReference type="GO" id="GO:0035999">
    <property type="term" value="P:tetrahydrofolate interconversion"/>
    <property type="evidence" value="ECO:0007669"/>
    <property type="project" value="TreeGrafter"/>
</dbReference>
<dbReference type="InterPro" id="IPR002698">
    <property type="entry name" value="FTHF_cligase"/>
</dbReference>
<dbReference type="OrthoDB" id="9801938at2"/>
<dbReference type="GO" id="GO:0009396">
    <property type="term" value="P:folic acid-containing compound biosynthetic process"/>
    <property type="evidence" value="ECO:0007669"/>
    <property type="project" value="TreeGrafter"/>
</dbReference>
<dbReference type="RefSeq" id="WP_120193387.1">
    <property type="nucleotide sequence ID" value="NZ_RAPK01000009.1"/>
</dbReference>
<keyword evidence="5" id="KW-0460">Magnesium</keyword>